<name>A0AAW2EDG5_9HYME</name>
<keyword evidence="2" id="KW-1185">Reference proteome</keyword>
<evidence type="ECO:0000313" key="1">
    <source>
        <dbReference type="EMBL" id="KAL0099832.1"/>
    </source>
</evidence>
<proteinExistence type="predicted"/>
<reference evidence="1 2" key="1">
    <citation type="submission" date="2023-03" db="EMBL/GenBank/DDBJ databases">
        <title>High recombination rates correlate with genetic variation in Cardiocondyla obscurior ants.</title>
        <authorList>
            <person name="Errbii M."/>
        </authorList>
    </citation>
    <scope>NUCLEOTIDE SEQUENCE [LARGE SCALE GENOMIC DNA]</scope>
    <source>
        <strain evidence="1">Alpha-2009</strain>
        <tissue evidence="1">Whole body</tissue>
    </source>
</reference>
<sequence>MTSVSELPVVICADWIKDVFTCLVFIKGKFLSCFFFKKDKSNKQIFIKYLFEAFQYDILSLLLVIWGTISNEFGGVGDTVEVCGEVASIKCSSIISRSQNRSILPHLHRSMIMPGARFAAFF</sequence>
<organism evidence="1 2">
    <name type="scientific">Cardiocondyla obscurior</name>
    <dbReference type="NCBI Taxonomy" id="286306"/>
    <lineage>
        <taxon>Eukaryota</taxon>
        <taxon>Metazoa</taxon>
        <taxon>Ecdysozoa</taxon>
        <taxon>Arthropoda</taxon>
        <taxon>Hexapoda</taxon>
        <taxon>Insecta</taxon>
        <taxon>Pterygota</taxon>
        <taxon>Neoptera</taxon>
        <taxon>Endopterygota</taxon>
        <taxon>Hymenoptera</taxon>
        <taxon>Apocrita</taxon>
        <taxon>Aculeata</taxon>
        <taxon>Formicoidea</taxon>
        <taxon>Formicidae</taxon>
        <taxon>Myrmicinae</taxon>
        <taxon>Cardiocondyla</taxon>
    </lineage>
</organism>
<evidence type="ECO:0000313" key="2">
    <source>
        <dbReference type="Proteomes" id="UP001430953"/>
    </source>
</evidence>
<gene>
    <name evidence="1" type="ORF">PUN28_019916</name>
</gene>
<dbReference type="EMBL" id="JADYXP020000027">
    <property type="protein sequence ID" value="KAL0099832.1"/>
    <property type="molecule type" value="Genomic_DNA"/>
</dbReference>
<accession>A0AAW2EDG5</accession>
<comment type="caution">
    <text evidence="1">The sequence shown here is derived from an EMBL/GenBank/DDBJ whole genome shotgun (WGS) entry which is preliminary data.</text>
</comment>
<dbReference type="AlphaFoldDB" id="A0AAW2EDG5"/>
<protein>
    <submittedName>
        <fullName evidence="1">Uncharacterized protein</fullName>
    </submittedName>
</protein>
<dbReference type="Proteomes" id="UP001430953">
    <property type="component" value="Unassembled WGS sequence"/>
</dbReference>